<gene>
    <name evidence="3" type="ORF">GCM10010528_23240</name>
</gene>
<accession>A0ABP6LIG5</accession>
<evidence type="ECO:0000313" key="3">
    <source>
        <dbReference type="EMBL" id="GAA3042975.1"/>
    </source>
</evidence>
<organism evidence="3 4">
    <name type="scientific">Gordonia defluvii</name>
    <dbReference type="NCBI Taxonomy" id="283718"/>
    <lineage>
        <taxon>Bacteria</taxon>
        <taxon>Bacillati</taxon>
        <taxon>Actinomycetota</taxon>
        <taxon>Actinomycetes</taxon>
        <taxon>Mycobacteriales</taxon>
        <taxon>Gordoniaceae</taxon>
        <taxon>Gordonia</taxon>
    </lineage>
</organism>
<feature type="transmembrane region" description="Helical" evidence="2">
    <location>
        <begin position="64"/>
        <end position="83"/>
    </location>
</feature>
<evidence type="ECO:0000313" key="4">
    <source>
        <dbReference type="Proteomes" id="UP001501035"/>
    </source>
</evidence>
<name>A0ABP6LIG5_9ACTN</name>
<dbReference type="EMBL" id="BAAAVS010000046">
    <property type="protein sequence ID" value="GAA3042975.1"/>
    <property type="molecule type" value="Genomic_DNA"/>
</dbReference>
<feature type="region of interest" description="Disordered" evidence="1">
    <location>
        <begin position="1"/>
        <end position="31"/>
    </location>
</feature>
<proteinExistence type="predicted"/>
<reference evidence="4" key="1">
    <citation type="journal article" date="2019" name="Int. J. Syst. Evol. Microbiol.">
        <title>The Global Catalogue of Microorganisms (GCM) 10K type strain sequencing project: providing services to taxonomists for standard genome sequencing and annotation.</title>
        <authorList>
            <consortium name="The Broad Institute Genomics Platform"/>
            <consortium name="The Broad Institute Genome Sequencing Center for Infectious Disease"/>
            <person name="Wu L."/>
            <person name="Ma J."/>
        </authorList>
    </citation>
    <scope>NUCLEOTIDE SEQUENCE [LARGE SCALE GENOMIC DNA]</scope>
    <source>
        <strain evidence="4">JCM 14234</strain>
    </source>
</reference>
<dbReference type="Proteomes" id="UP001501035">
    <property type="component" value="Unassembled WGS sequence"/>
</dbReference>
<evidence type="ECO:0008006" key="5">
    <source>
        <dbReference type="Google" id="ProtNLM"/>
    </source>
</evidence>
<keyword evidence="4" id="KW-1185">Reference proteome</keyword>
<protein>
    <recommendedName>
        <fullName evidence="5">DUF3040 domain-containing protein</fullName>
    </recommendedName>
</protein>
<keyword evidence="2" id="KW-0812">Transmembrane</keyword>
<feature type="transmembrane region" description="Helical" evidence="2">
    <location>
        <begin position="37"/>
        <end position="58"/>
    </location>
</feature>
<comment type="caution">
    <text evidence="3">The sequence shown here is derived from an EMBL/GenBank/DDBJ whole genome shotgun (WGS) entry which is preliminary data.</text>
</comment>
<dbReference type="RefSeq" id="WP_344716785.1">
    <property type="nucleotide sequence ID" value="NZ_BAAAVS010000046.1"/>
</dbReference>
<evidence type="ECO:0000256" key="2">
    <source>
        <dbReference type="SAM" id="Phobius"/>
    </source>
</evidence>
<keyword evidence="2" id="KW-0472">Membrane</keyword>
<evidence type="ECO:0000256" key="1">
    <source>
        <dbReference type="SAM" id="MobiDB-lite"/>
    </source>
</evidence>
<keyword evidence="2" id="KW-1133">Transmembrane helix</keyword>
<sequence length="92" mass="9468">MTSLADLLGQTEPLPLTTPIEDQEEDMDNQGPQGRRLAALIVLAVLAGIAVVIAGIALGGPWRWAGGGVAVLGIAAIVAPGITDNNEKEKKE</sequence>